<dbReference type="Proteomes" id="UP000319014">
    <property type="component" value="Unassembled WGS sequence"/>
</dbReference>
<dbReference type="SUPFAM" id="SSF52540">
    <property type="entry name" value="P-loop containing nucleoside triphosphate hydrolases"/>
    <property type="match status" value="1"/>
</dbReference>
<keyword evidence="2" id="KW-1185">Reference proteome</keyword>
<dbReference type="EMBL" id="FXTK01000010">
    <property type="protein sequence ID" value="SMO76134.1"/>
    <property type="molecule type" value="Genomic_DNA"/>
</dbReference>
<protein>
    <recommendedName>
        <fullName evidence="3">Sulfotransferase family protein</fullName>
    </recommendedName>
</protein>
<dbReference type="InterPro" id="IPR027417">
    <property type="entry name" value="P-loop_NTPase"/>
</dbReference>
<organism evidence="1 2">
    <name type="scientific">Paracoccus laeviglucosivorans</name>
    <dbReference type="NCBI Taxonomy" id="1197861"/>
    <lineage>
        <taxon>Bacteria</taxon>
        <taxon>Pseudomonadati</taxon>
        <taxon>Pseudomonadota</taxon>
        <taxon>Alphaproteobacteria</taxon>
        <taxon>Rhodobacterales</taxon>
        <taxon>Paracoccaceae</taxon>
        <taxon>Paracoccus</taxon>
    </lineage>
</organism>
<reference evidence="1 2" key="1">
    <citation type="submission" date="2017-05" db="EMBL/GenBank/DDBJ databases">
        <authorList>
            <person name="Varghese N."/>
            <person name="Submissions S."/>
        </authorList>
    </citation>
    <scope>NUCLEOTIDE SEQUENCE [LARGE SCALE GENOMIC DNA]</scope>
    <source>
        <strain evidence="1 2">DSM 100094</strain>
    </source>
</reference>
<evidence type="ECO:0000313" key="2">
    <source>
        <dbReference type="Proteomes" id="UP000319014"/>
    </source>
</evidence>
<gene>
    <name evidence="1" type="ORF">SAMN06265221_11057</name>
</gene>
<accession>A0A521DWM4</accession>
<proteinExistence type="predicted"/>
<sequence length="307" mass="34161">MMTTQTPKPRAVLHFGPPKTATSALQAWCHVNRCVLARHGLHYGTVDTPHDPKHQWVMRALRQGDFARLQAEIAAFHDSPAHTLILSCEGVMVHRATVPAAHWQAFRQIMEGIDSTLFMVGRDPESWLASLWKQRIINPIRPGERLKVMTPQAFARLAGVQAMLDLPRLATVMQQETGAGRTVFSRLPTMLDDFRAVLRLPPEAETQDLPRANEALPDSFIDVYLRVAEAAPDVPLVRMAFFGLFVAAHPTNNVVLSNVARRFQTCPEDQRRAALDMLLVVLDGITFTEPADAALAQDMRQAALARA</sequence>
<dbReference type="AlphaFoldDB" id="A0A521DWM4"/>
<evidence type="ECO:0000313" key="1">
    <source>
        <dbReference type="EMBL" id="SMO76134.1"/>
    </source>
</evidence>
<name>A0A521DWM4_9RHOB</name>
<evidence type="ECO:0008006" key="3">
    <source>
        <dbReference type="Google" id="ProtNLM"/>
    </source>
</evidence>